<dbReference type="EMBL" id="LJAM02000202">
    <property type="protein sequence ID" value="RAP71096.1"/>
    <property type="molecule type" value="Genomic_DNA"/>
</dbReference>
<organism evidence="1 2">
    <name type="scientific">Candidatus Erwinia dacicola</name>
    <dbReference type="NCBI Taxonomy" id="252393"/>
    <lineage>
        <taxon>Bacteria</taxon>
        <taxon>Pseudomonadati</taxon>
        <taxon>Pseudomonadota</taxon>
        <taxon>Gammaproteobacteria</taxon>
        <taxon>Enterobacterales</taxon>
        <taxon>Erwiniaceae</taxon>
        <taxon>Erwinia</taxon>
    </lineage>
</organism>
<evidence type="ECO:0000313" key="2">
    <source>
        <dbReference type="Proteomes" id="UP000244334"/>
    </source>
</evidence>
<protein>
    <submittedName>
        <fullName evidence="1">Uncharacterized protein</fullName>
    </submittedName>
</protein>
<gene>
    <name evidence="1" type="ORF">ACZ87_02096</name>
</gene>
<accession>A0A328TTE8</accession>
<keyword evidence="2" id="KW-1185">Reference proteome</keyword>
<dbReference type="AlphaFoldDB" id="A0A328TTE8"/>
<sequence length="41" mass="4617">MFVEWIFTLCDFEKPKYASTLASASSIISGTFLIGLHEHLL</sequence>
<evidence type="ECO:0000313" key="1">
    <source>
        <dbReference type="EMBL" id="RAP71096.1"/>
    </source>
</evidence>
<proteinExistence type="predicted"/>
<name>A0A328TTE8_9GAMM</name>
<comment type="caution">
    <text evidence="1">The sequence shown here is derived from an EMBL/GenBank/DDBJ whole genome shotgun (WGS) entry which is preliminary data.</text>
</comment>
<reference evidence="1" key="1">
    <citation type="submission" date="2018-04" db="EMBL/GenBank/DDBJ databases">
        <title>Genomes of the Obligate Erwinia dacicola and Facultative Enterobacter sp. OLF Endosymbionts of the Olive Fruit fly, Bactrocera oleae.</title>
        <authorList>
            <person name="Estes A.M."/>
            <person name="Hearn D.J."/>
            <person name="Agarwal S."/>
            <person name="Pierson E.A."/>
            <person name="Dunning-Hotopp J.C."/>
        </authorList>
    </citation>
    <scope>NUCLEOTIDE SEQUENCE [LARGE SCALE GENOMIC DNA]</scope>
    <source>
        <strain evidence="1">Oroville</strain>
    </source>
</reference>
<dbReference type="Proteomes" id="UP000244334">
    <property type="component" value="Unassembled WGS sequence"/>
</dbReference>